<keyword evidence="1" id="KW-0274">FAD</keyword>
<dbReference type="SUPFAM" id="SSF56176">
    <property type="entry name" value="FAD-binding/transporter-associated domain-like"/>
    <property type="match status" value="1"/>
</dbReference>
<dbReference type="PANTHER" id="PTHR43762">
    <property type="entry name" value="L-GULONOLACTONE OXIDASE"/>
    <property type="match status" value="1"/>
</dbReference>
<dbReference type="GO" id="GO:0016899">
    <property type="term" value="F:oxidoreductase activity, acting on the CH-OH group of donors, oxygen as acceptor"/>
    <property type="evidence" value="ECO:0007669"/>
    <property type="project" value="InterPro"/>
</dbReference>
<keyword evidence="4" id="KW-1185">Reference proteome</keyword>
<dbReference type="RefSeq" id="WP_119376934.1">
    <property type="nucleotide sequence ID" value="NZ_QWFX01000013.1"/>
</dbReference>
<evidence type="ECO:0000259" key="2">
    <source>
        <dbReference type="PROSITE" id="PS51387"/>
    </source>
</evidence>
<name>A0A399RAE6_9PROT</name>
<organism evidence="3 4">
    <name type="scientific">Henriciella mobilis</name>
    <dbReference type="NCBI Taxonomy" id="2305467"/>
    <lineage>
        <taxon>Bacteria</taxon>
        <taxon>Pseudomonadati</taxon>
        <taxon>Pseudomonadota</taxon>
        <taxon>Alphaproteobacteria</taxon>
        <taxon>Hyphomonadales</taxon>
        <taxon>Hyphomonadaceae</taxon>
        <taxon>Henriciella</taxon>
    </lineage>
</organism>
<dbReference type="InterPro" id="IPR036318">
    <property type="entry name" value="FAD-bd_PCMH-like_sf"/>
</dbReference>
<gene>
    <name evidence="3" type="ORF">D1223_13495</name>
</gene>
<dbReference type="InterPro" id="IPR016166">
    <property type="entry name" value="FAD-bd_PCMH"/>
</dbReference>
<dbReference type="OrthoDB" id="143770at2"/>
<dbReference type="EMBL" id="QWFX01000013">
    <property type="protein sequence ID" value="RIJ28398.1"/>
    <property type="molecule type" value="Genomic_DNA"/>
</dbReference>
<dbReference type="Proteomes" id="UP000266385">
    <property type="component" value="Unassembled WGS sequence"/>
</dbReference>
<dbReference type="GO" id="GO:0071949">
    <property type="term" value="F:FAD binding"/>
    <property type="evidence" value="ECO:0007669"/>
    <property type="project" value="InterPro"/>
</dbReference>
<evidence type="ECO:0000313" key="3">
    <source>
        <dbReference type="EMBL" id="RIJ28398.1"/>
    </source>
</evidence>
<evidence type="ECO:0000313" key="4">
    <source>
        <dbReference type="Proteomes" id="UP000266385"/>
    </source>
</evidence>
<dbReference type="InterPro" id="IPR010031">
    <property type="entry name" value="FAD_lactone_oxidase-like"/>
</dbReference>
<dbReference type="AlphaFoldDB" id="A0A399RAE6"/>
<dbReference type="PROSITE" id="PS51387">
    <property type="entry name" value="FAD_PCMH"/>
    <property type="match status" value="1"/>
</dbReference>
<dbReference type="Gene3D" id="3.30.465.10">
    <property type="match status" value="1"/>
</dbReference>
<dbReference type="InterPro" id="IPR016169">
    <property type="entry name" value="FAD-bd_PCMH_sub2"/>
</dbReference>
<dbReference type="Pfam" id="PF01565">
    <property type="entry name" value="FAD_binding_4"/>
    <property type="match status" value="1"/>
</dbReference>
<feature type="domain" description="FAD-binding PCMH-type" evidence="2">
    <location>
        <begin position="15"/>
        <end position="187"/>
    </location>
</feature>
<evidence type="ECO:0000256" key="1">
    <source>
        <dbReference type="ARBA" id="ARBA00022827"/>
    </source>
</evidence>
<sequence length="443" mass="48688">MTLKETKAIRSWGGVTREPHFVAAPARRDGVGDVFDAAAGMDKTLLAHGLGRSYGDSCLSPGNVILETRGLDRFIAFDRDTGILRAEAGVSLGEIMRVTVPYGFFPHTTPGTRFVTLGGAVANDVHGKNHHVAGSFGENVRAFGLLRSDRGEVTVTPDSEPELFRATVGGLGMTGIITWGEIQLVRIASSNIEQEIFAIKSLDHFFEVMEENTPKFEHTVAWVDCTARKDELGRGVFTGGNWSSDGVLEPHRTGMLNVPFTAPGFALNPLTLKTFNSLYRWRQLSKAGRSKVPYTAHFHVLDAIKNWNRLYGKRGFFQYQSVIPFSTAKEATREMLTLIAESGQGSMLAVLKTLGPIEGRGWLSFPREGVTLALDFQNKGQKTLQLMTNLDKIVSAAGGRLYPAKDGRISADMFQSGYPDWQRVEALRDPAISSSFWQRVSQS</sequence>
<protein>
    <submittedName>
        <fullName evidence="3">FAD-binding oxidoreductase</fullName>
    </submittedName>
</protein>
<comment type="caution">
    <text evidence="3">The sequence shown here is derived from an EMBL/GenBank/DDBJ whole genome shotgun (WGS) entry which is preliminary data.</text>
</comment>
<dbReference type="PANTHER" id="PTHR43762:SF1">
    <property type="entry name" value="D-ARABINONO-1,4-LACTONE OXIDASE"/>
    <property type="match status" value="1"/>
</dbReference>
<accession>A0A399RAE6</accession>
<proteinExistence type="predicted"/>
<keyword evidence="1" id="KW-0285">Flavoprotein</keyword>
<reference evidence="3 4" key="1">
    <citation type="submission" date="2018-08" db="EMBL/GenBank/DDBJ databases">
        <title>Henriciella mobilis sp. nov., isolated from seawater.</title>
        <authorList>
            <person name="Cheng H."/>
            <person name="Wu Y.-H."/>
            <person name="Xu X.-W."/>
            <person name="Guo L.-L."/>
        </authorList>
    </citation>
    <scope>NUCLEOTIDE SEQUENCE [LARGE SCALE GENOMIC DNA]</scope>
    <source>
        <strain evidence="3 4">JN25</strain>
    </source>
</reference>
<dbReference type="InterPro" id="IPR006094">
    <property type="entry name" value="Oxid_FAD_bind_N"/>
</dbReference>